<proteinExistence type="predicted"/>
<comment type="caution">
    <text evidence="1">The sequence shown here is derived from an EMBL/GenBank/DDBJ whole genome shotgun (WGS) entry which is preliminary data.</text>
</comment>
<dbReference type="AlphaFoldDB" id="A0A397SG14"/>
<dbReference type="OrthoDB" id="2320818at2759"/>
<protein>
    <recommendedName>
        <fullName evidence="3">F-box domain-containing protein</fullName>
    </recommendedName>
</protein>
<dbReference type="EMBL" id="QKYT01000757">
    <property type="protein sequence ID" value="RIA81701.1"/>
    <property type="molecule type" value="Genomic_DNA"/>
</dbReference>
<gene>
    <name evidence="1" type="ORF">C1645_864210</name>
</gene>
<evidence type="ECO:0000313" key="2">
    <source>
        <dbReference type="Proteomes" id="UP000265703"/>
    </source>
</evidence>
<dbReference type="Gene3D" id="3.80.10.10">
    <property type="entry name" value="Ribonuclease Inhibitor"/>
    <property type="match status" value="1"/>
</dbReference>
<sequence length="428" mass="50578">MASKLNYDCLRIIFEFFDYYNDQDTLFKCLLVNRLWCESAVPYLWKDPFSIVRLKRENSRKLLTTIISMFPFDESTEYKLKTYKYELTYLNYNQSFYNYLSFCRIFKFTEFHGFVDKCARAVPEVSDEGTVSSILLFSTYKIIFERCTEIRQVKLSSLPKKLVKIQKFNNFSNLCELDIYNSNVIRIFEKLVHVCKNIKKIKIVTNAFRNSQELVNLFKVQQNLKIVHFLNSLNKCEIISEELSTQIHSIEELILKNFVFKQINVLNTLSKLKRLELSFTTCSHQTIAIFQNASCPLLEVLKFHRDSPPLNVLADFIEKTEGHLQYFYMEPYSICLNSDTQVLLRSIAKSCPKIKSLSTIFNSTEDSSFLKCLLLSCNELDNFTLVDIENDYGEMVDQLLEEQLRINEKWNVRYEKYGNFNRFFIEKA</sequence>
<keyword evidence="2" id="KW-1185">Reference proteome</keyword>
<evidence type="ECO:0000313" key="1">
    <source>
        <dbReference type="EMBL" id="RIA81701.1"/>
    </source>
</evidence>
<organism evidence="1 2">
    <name type="scientific">Glomus cerebriforme</name>
    <dbReference type="NCBI Taxonomy" id="658196"/>
    <lineage>
        <taxon>Eukaryota</taxon>
        <taxon>Fungi</taxon>
        <taxon>Fungi incertae sedis</taxon>
        <taxon>Mucoromycota</taxon>
        <taxon>Glomeromycotina</taxon>
        <taxon>Glomeromycetes</taxon>
        <taxon>Glomerales</taxon>
        <taxon>Glomeraceae</taxon>
        <taxon>Glomus</taxon>
    </lineage>
</organism>
<reference evidence="1 2" key="1">
    <citation type="submission" date="2018-06" db="EMBL/GenBank/DDBJ databases">
        <title>Comparative genomics reveals the genomic features of Rhizophagus irregularis, R. cerebriforme, R. diaphanum and Gigaspora rosea, and their symbiotic lifestyle signature.</title>
        <authorList>
            <person name="Morin E."/>
            <person name="San Clemente H."/>
            <person name="Chen E.C.H."/>
            <person name="De La Providencia I."/>
            <person name="Hainaut M."/>
            <person name="Kuo A."/>
            <person name="Kohler A."/>
            <person name="Murat C."/>
            <person name="Tang N."/>
            <person name="Roy S."/>
            <person name="Loubradou J."/>
            <person name="Henrissat B."/>
            <person name="Grigoriev I.V."/>
            <person name="Corradi N."/>
            <person name="Roux C."/>
            <person name="Martin F.M."/>
        </authorList>
    </citation>
    <scope>NUCLEOTIDE SEQUENCE [LARGE SCALE GENOMIC DNA]</scope>
    <source>
        <strain evidence="1 2">DAOM 227022</strain>
    </source>
</reference>
<accession>A0A397SG14</accession>
<dbReference type="Proteomes" id="UP000265703">
    <property type="component" value="Unassembled WGS sequence"/>
</dbReference>
<dbReference type="InterPro" id="IPR032675">
    <property type="entry name" value="LRR_dom_sf"/>
</dbReference>
<dbReference type="SUPFAM" id="SSF52047">
    <property type="entry name" value="RNI-like"/>
    <property type="match status" value="1"/>
</dbReference>
<name>A0A397SG14_9GLOM</name>
<evidence type="ECO:0008006" key="3">
    <source>
        <dbReference type="Google" id="ProtNLM"/>
    </source>
</evidence>